<dbReference type="InterPro" id="IPR041249">
    <property type="entry name" value="HEPN_DZIP3"/>
</dbReference>
<evidence type="ECO:0000313" key="6">
    <source>
        <dbReference type="EMBL" id="KAL3873072.1"/>
    </source>
</evidence>
<accession>A0ABD3WGU9</accession>
<feature type="domain" description="Novel STAND NTPase 3" evidence="5">
    <location>
        <begin position="244"/>
        <end position="397"/>
    </location>
</feature>
<dbReference type="SUPFAM" id="SSF48403">
    <property type="entry name" value="Ankyrin repeat"/>
    <property type="match status" value="8"/>
</dbReference>
<feature type="repeat" description="ANK" evidence="3">
    <location>
        <begin position="2069"/>
        <end position="2101"/>
    </location>
</feature>
<feature type="repeat" description="ANK" evidence="3">
    <location>
        <begin position="3007"/>
        <end position="3033"/>
    </location>
</feature>
<dbReference type="Pfam" id="PF18738">
    <property type="entry name" value="HEPN_DZIP3"/>
    <property type="match status" value="1"/>
</dbReference>
<feature type="repeat" description="ANK" evidence="3">
    <location>
        <begin position="963"/>
        <end position="985"/>
    </location>
</feature>
<feature type="repeat" description="ANK" evidence="3">
    <location>
        <begin position="1399"/>
        <end position="1425"/>
    </location>
</feature>
<name>A0ABD3WGU9_SINWO</name>
<reference evidence="6 7" key="1">
    <citation type="submission" date="2024-11" db="EMBL/GenBank/DDBJ databases">
        <title>Chromosome-level genome assembly of the freshwater bivalve Anodonta woodiana.</title>
        <authorList>
            <person name="Chen X."/>
        </authorList>
    </citation>
    <scope>NUCLEOTIDE SEQUENCE [LARGE SCALE GENOMIC DNA]</scope>
    <source>
        <strain evidence="6">MN2024</strain>
        <tissue evidence="6">Gills</tissue>
    </source>
</reference>
<sequence length="3326" mass="374543">MASIFISTNEATNFARMCWIVVDVFRDILWRVLVDEISPADLPSKVRTNQHNLRNLNKDIKMWLCNSSSASPIIPTSKDFDVTSLYTLIRNLCNLVPVPTNGWGKAPPPTGGNIGDDVERLRVFRNSVYGHAKEGYVSTIDFSDLCREMKTFVTSLDAFFGGNCDFVGRIDSILTCNMDKALQDTYIDKMQKIAKLSESIETRKEWDSLRKERKTVVNEMEQQRIIDSSQRILQQHRCHAEKNFVQTRAYIHANEILRQHRRLIITGKSGQGKSYMANQLLMKIIADDPNIKPLILTTVEQWKSLIDVSVRFGIVVDDMCGKICLNEGELMKWREESTYMLTLIENGRHVVIFTMKSYFNEQILVTMQSCPLFSTEIIMNLDNTKLKFAEKIVLANIYFKEYGLSADELSTLCKTDEAAVGFPQLCRAAEMIKDKSKLFRLFSKPREIILEQINHFRLDDKMTYGCLVLVLLSKGKLNLKSIRELANDRTKKNNIALSIFFSCGIPDVVPLKVLHILRSLQGTYLSFDSSEDSYYFGHDSMEDAVFCSYLEFFPEETLLYCPLELVCKRCTIMYDSNDIQKESQDNILYLHPSCQAHLINRIITTLRECNPTDFRIVSEANIWTCKNFTKDFLAEFKEIHLIADIENNSLLVHAANANNRDLVEKLLHELDNIPEDKKKNVAHFLTKSAQASCAHKDTYLIEKICKDGRVDVNNILPNSIQHGSVDAIKFLLETGADIKYRSKNGENLLHIACLQGRLDLVQFLHSKEPNLVNELDGDDRSVFLSVASGGSVEILEFLLTLGLNPMGTDQTGWNLLHYACLHANKAMAEHLAGKYSKLIYNDTDEGFSVLMCAALGGSVHIFSRMHQLMKTSLSVDKNCYTTITNDVHNMTRKTNDQRTLLHLSCLQGCLEMTKYLEQTYPTMIHEVDNMKKTPAHCAAYSGNIAVLSYLIDCGADPWCKTSHEETLLHIACLNGHLEIVKHLLKTYPSMLHELDNMRRTPAHYVAHSGNIALLSHLIECGTDPWCKSYEEETLLHSACIGGRIEMSKYLLQNYPTMLNQVDNKRRTPAFHAAESGNIALFSYLVECGIDPWYKAYQEQTLLHSACIKGQLEISKHLVETYPTMLHEVDNIKSTPAHYAAESGNIALVNYLIDCGTDPYCKTTQAETLLHTASLCDHLEMSKSLVQSYPSMLHEEDILGNTPAHYASNGGNIALLNYLIDCGLDPWCKSFQEETLLHLACLGGQLEIVKKLVHTYPTMLHEVDIMMRTPAHYAVESGTIPLLSYLIDCGTDPWCKTSQDETLLHRSCIAGQTEMSKYLVQTYPTMLHEMDIMMRTPAHYAAESGTIALLSYLIDSGTDPWSKTAQDETLLHLACIKGKLEMSKHLEQTYPSMLHEVTNMKITPAHYAAKSGNIALLNYLIDCGADPLCKTAQEENLLHIACLNGHLEIGRHLVLTYPKMIHEVDKMRRTPAHNVAQKGNIALLSYLIDCGTDPWCKTSQEETLLHIACHGGRLEMSEHLVKNYPTMLHEVDIIMRTPAHCAAESDDIALLSYLIDCGIDPWCKTAQEDTLLHRSCITGQTEMSKYLVQTYPTMLHQVNNMMRTPAFHVAQNGNIALLTYLIDCGTDMLCKASQEETLLQVACLCGQLEIVKHLVHLYPTMLHEVDIMMRTPAHYAAESGNIALLSYLIDSDTNPWSKTAQDETLLHLACIKGRLEMSKHLVQTYPSMLHEVDNMERTPAHYAAESGNIALLSYLIDCGTNPWCETSEDETLLHKACLRGHIEMSKYLVQTYPAMLHQVNNMKWTPAHYAAYRGYIALVSYLIECGTDPWCKTAQEETLLHKACIAGQLEMSKYLVQTYPSMLHEVDNMKNTPAMCAIFSGNVALLSYLIECGTDPCCKTWQEETLLHIACLSDQLEIVIYLLQTYPTMLHEVDNMRSTPAHCAAAIGNIAMLSYLIDCGTDPWCTTAKEETLLHRACINGMLEMSIHLIQTYPTMLLEVDIMKNTPVSFAADSGTIALLSYLIDFGTDPWCKGYEGENLLHRACLGGHIEMSKYLVKTYPAMLHEVDYSKNTPAHYAMFSGNIALLSYLIECGTDPCCKTSQEETLLHIACLSGQLEIVIYLLQTYPTMLHEVDNMRRTPVHCAAASGNIALLSYLIDSGTDPWSTTAEEETLLHVACFKGMLEMSLQLIQTYPSMLHQVDKKKRTPAHCAAESDSIDLLSYLIDCGTDPWCKTSQEETLLHKACLGGHIEMSRHLVQRYPTMLHQVDNMNNTPAHYAADRGNIALLIYLIECGTDPWCKTSEEETLLHMACLNGQLEMSKHLVQMFPTMIHEVDNMRRTPAHNVAHNGNIALLRYLIDCGTDPWCKTSQEETLLHRACLCGQIEMSKYLVNTFPTMLHQVNCSRSTPAHYAAASGNIALLSYLIDCGTDPWCKTSQEETLLHRACLGGHMEMSKHLVQTYPTMLNQSNNIKCTPVHYAADIGNISLLSNLIDCGTDPWCKTSQEDTILHRACLGGHLEMSKYLVQTYPTMLRQVNNMKSTPAHHAAESGNIALLSYLIDCGTDPWCRTSQEDTILHRACIGGHLEMSKHLVQTYHTMLHQVNSKNNTPAHYAAHSGNIALLSYLIDFGTDPWCKTSEEDTLLHIACLSGQLEMSKHLVKAYPSMIYEVDNTKRTPAHIVSFNGNIALLSYLIECGTDPWCKTSQEETLLHMACRGGHIEMSKYLLNTYPTMLYQVNNMKNTPAHYSAYSGNIAFVSYLINSGTDPWCKNSQEETLLHRACLGGHIEMSKYLLQTYPSMLHQVNNMKCTPAHFAAESGNIALLSYLIDCGTDPWCKTSQEETLLHRACLRGHIEMSKYLVNTFPSMLHQVSSLRSTPAHYAADSGKIALLSYLTDCDTDPWCRTSQEDTILHRACLSGHLEMSKYLVQTYPTMLRQVNNMKSTPIHYAAENGNIALLSYLIDCGTDPWCKTSQEDTILHRACLGGHLEMSKHLVQTFPTILHQVNSKMNTPAHYAAQSGNIALLSYLIDFGTDPWCKTSEEDTLLHIACLSGQLEMSKHLVKAYPSMIHEVDNMKKTPAHIVSFNGNIALLSYLIECGTDPWCKTSQEETLLHMACRGGHIEMSKYLLNTYPTMLYRVTTMKCTPAHYSASSGNIALLSYLINSGTDPWCKTSQEETLLHRACLGGHIEMSKYLVQTYSSMLHQVNNMKCTPAHYAAESGNVALLSYLIDCGTNPWCKTSHEETLLHIACLSGQLEMSEYLASTYPTMLHEVDYMKRTPTKCFAVSRSAINLEYLSGYTENEAPYAYLEKRKDRRGQRKKLCCHLM</sequence>
<feature type="repeat" description="ANK" evidence="3">
    <location>
        <begin position="930"/>
        <end position="956"/>
    </location>
</feature>
<dbReference type="PROSITE" id="PS50297">
    <property type="entry name" value="ANK_REP_REGION"/>
    <property type="match status" value="14"/>
</dbReference>
<dbReference type="Pfam" id="PF12796">
    <property type="entry name" value="Ank_2"/>
    <property type="match status" value="17"/>
</dbReference>
<feature type="domain" description="DZIP3-like HEPN" evidence="4">
    <location>
        <begin position="54"/>
        <end position="186"/>
    </location>
</feature>
<gene>
    <name evidence="6" type="ORF">ACJMK2_036231</name>
</gene>
<comment type="caution">
    <text evidence="6">The sequence shown here is derived from an EMBL/GenBank/DDBJ whole genome shotgun (WGS) entry which is preliminary data.</text>
</comment>
<feature type="repeat" description="ANK" evidence="3">
    <location>
        <begin position="1734"/>
        <end position="1760"/>
    </location>
</feature>
<dbReference type="Proteomes" id="UP001634394">
    <property type="component" value="Unassembled WGS sequence"/>
</dbReference>
<organism evidence="6 7">
    <name type="scientific">Sinanodonta woodiana</name>
    <name type="common">Chinese pond mussel</name>
    <name type="synonym">Anodonta woodiana</name>
    <dbReference type="NCBI Taxonomy" id="1069815"/>
    <lineage>
        <taxon>Eukaryota</taxon>
        <taxon>Metazoa</taxon>
        <taxon>Spiralia</taxon>
        <taxon>Lophotrochozoa</taxon>
        <taxon>Mollusca</taxon>
        <taxon>Bivalvia</taxon>
        <taxon>Autobranchia</taxon>
        <taxon>Heteroconchia</taxon>
        <taxon>Palaeoheterodonta</taxon>
        <taxon>Unionida</taxon>
        <taxon>Unionoidea</taxon>
        <taxon>Unionidae</taxon>
        <taxon>Unioninae</taxon>
        <taxon>Sinanodonta</taxon>
    </lineage>
</organism>
<keyword evidence="1" id="KW-0677">Repeat</keyword>
<feature type="repeat" description="ANK" evidence="3">
    <location>
        <begin position="2739"/>
        <end position="2771"/>
    </location>
</feature>
<dbReference type="PANTHER" id="PTHR24123">
    <property type="entry name" value="ANKYRIN REPEAT-CONTAINING"/>
    <property type="match status" value="1"/>
</dbReference>
<dbReference type="InterPro" id="IPR051165">
    <property type="entry name" value="Multifunctional_ANK_Repeat"/>
</dbReference>
<evidence type="ECO:0000256" key="3">
    <source>
        <dbReference type="PROSITE-ProRule" id="PRU00023"/>
    </source>
</evidence>
<dbReference type="Gene3D" id="1.25.40.20">
    <property type="entry name" value="Ankyrin repeat-containing domain"/>
    <property type="match status" value="15"/>
</dbReference>
<dbReference type="EMBL" id="JBJQND010000006">
    <property type="protein sequence ID" value="KAL3873072.1"/>
    <property type="molecule type" value="Genomic_DNA"/>
</dbReference>
<dbReference type="Pfam" id="PF20720">
    <property type="entry name" value="nSTAND3"/>
    <property type="match status" value="1"/>
</dbReference>
<feature type="repeat" description="ANK" evidence="3">
    <location>
        <begin position="2270"/>
        <end position="2296"/>
    </location>
</feature>
<proteinExistence type="predicted"/>
<evidence type="ECO:0000259" key="4">
    <source>
        <dbReference type="Pfam" id="PF18738"/>
    </source>
</evidence>
<evidence type="ECO:0000256" key="2">
    <source>
        <dbReference type="ARBA" id="ARBA00023043"/>
    </source>
</evidence>
<feature type="repeat" description="ANK" evidence="3">
    <location>
        <begin position="1198"/>
        <end position="1224"/>
    </location>
</feature>
<dbReference type="SMART" id="SM00248">
    <property type="entry name" value="ANK"/>
    <property type="match status" value="77"/>
</dbReference>
<feature type="repeat" description="ANK" evidence="3">
    <location>
        <begin position="2404"/>
        <end position="2430"/>
    </location>
</feature>
<evidence type="ECO:0000256" key="1">
    <source>
        <dbReference type="ARBA" id="ARBA00022737"/>
    </source>
</evidence>
<feature type="repeat" description="ANK" evidence="3">
    <location>
        <begin position="1131"/>
        <end position="1163"/>
    </location>
</feature>
<dbReference type="InterPro" id="IPR002110">
    <property type="entry name" value="Ankyrin_rpt"/>
</dbReference>
<keyword evidence="7" id="KW-1185">Reference proteome</keyword>
<dbReference type="PROSITE" id="PS50088">
    <property type="entry name" value="ANK_REPEAT"/>
    <property type="match status" value="15"/>
</dbReference>
<dbReference type="InterPro" id="IPR036770">
    <property type="entry name" value="Ankyrin_rpt-contain_sf"/>
</dbReference>
<dbReference type="Pfam" id="PF13637">
    <property type="entry name" value="Ank_4"/>
    <property type="match status" value="4"/>
</dbReference>
<feature type="repeat" description="ANK" evidence="3">
    <location>
        <begin position="1332"/>
        <end position="1364"/>
    </location>
</feature>
<dbReference type="InterPro" id="IPR049050">
    <property type="entry name" value="nSTAND3"/>
</dbReference>
<feature type="repeat" description="ANK" evidence="3">
    <location>
        <begin position="2136"/>
        <end position="2162"/>
    </location>
</feature>
<dbReference type="PANTHER" id="PTHR24123:SF33">
    <property type="entry name" value="PROTEIN HOS4"/>
    <property type="match status" value="1"/>
</dbReference>
<dbReference type="Pfam" id="PF13606">
    <property type="entry name" value="Ank_3"/>
    <property type="match status" value="2"/>
</dbReference>
<evidence type="ECO:0000259" key="5">
    <source>
        <dbReference type="Pfam" id="PF20720"/>
    </source>
</evidence>
<protein>
    <submittedName>
        <fullName evidence="6">Uncharacterized protein</fullName>
    </submittedName>
</protein>
<keyword evidence="2 3" id="KW-0040">ANK repeat</keyword>
<evidence type="ECO:0000313" key="7">
    <source>
        <dbReference type="Proteomes" id="UP001634394"/>
    </source>
</evidence>
<feature type="repeat" description="ANK" evidence="3">
    <location>
        <begin position="2940"/>
        <end position="2966"/>
    </location>
</feature>
<feature type="repeat" description="ANK" evidence="3">
    <location>
        <begin position="2605"/>
        <end position="2631"/>
    </location>
</feature>